<organism evidence="1 2">
    <name type="scientific">Taxus chinensis</name>
    <name type="common">Chinese yew</name>
    <name type="synonym">Taxus wallichiana var. chinensis</name>
    <dbReference type="NCBI Taxonomy" id="29808"/>
    <lineage>
        <taxon>Eukaryota</taxon>
        <taxon>Viridiplantae</taxon>
        <taxon>Streptophyta</taxon>
        <taxon>Embryophyta</taxon>
        <taxon>Tracheophyta</taxon>
        <taxon>Spermatophyta</taxon>
        <taxon>Pinopsida</taxon>
        <taxon>Pinidae</taxon>
        <taxon>Conifers II</taxon>
        <taxon>Cupressales</taxon>
        <taxon>Taxaceae</taxon>
        <taxon>Taxus</taxon>
    </lineage>
</organism>
<proteinExistence type="predicted"/>
<keyword evidence="2" id="KW-1185">Reference proteome</keyword>
<gene>
    <name evidence="1" type="ORF">KI387_006655</name>
</gene>
<protein>
    <submittedName>
        <fullName evidence="1">Uncharacterized protein</fullName>
    </submittedName>
</protein>
<reference evidence="1 2" key="1">
    <citation type="journal article" date="2021" name="Nat. Plants">
        <title>The Taxus genome provides insights into paclitaxel biosynthesis.</title>
        <authorList>
            <person name="Xiong X."/>
            <person name="Gou J."/>
            <person name="Liao Q."/>
            <person name="Li Y."/>
            <person name="Zhou Q."/>
            <person name="Bi G."/>
            <person name="Li C."/>
            <person name="Du R."/>
            <person name="Wang X."/>
            <person name="Sun T."/>
            <person name="Guo L."/>
            <person name="Liang H."/>
            <person name="Lu P."/>
            <person name="Wu Y."/>
            <person name="Zhang Z."/>
            <person name="Ro D.K."/>
            <person name="Shang Y."/>
            <person name="Huang S."/>
            <person name="Yan J."/>
        </authorList>
    </citation>
    <scope>NUCLEOTIDE SEQUENCE [LARGE SCALE GENOMIC DNA]</scope>
    <source>
        <strain evidence="1">Ta-2019</strain>
    </source>
</reference>
<name>A0AA38GQH2_TAXCH</name>
<dbReference type="Proteomes" id="UP000824469">
    <property type="component" value="Unassembled WGS sequence"/>
</dbReference>
<dbReference type="AlphaFoldDB" id="A0AA38GQH2"/>
<comment type="caution">
    <text evidence="1">The sequence shown here is derived from an EMBL/GenBank/DDBJ whole genome shotgun (WGS) entry which is preliminary data.</text>
</comment>
<feature type="non-terminal residue" evidence="1">
    <location>
        <position position="162"/>
    </location>
</feature>
<accession>A0AA38GQH2</accession>
<evidence type="ECO:0000313" key="1">
    <source>
        <dbReference type="EMBL" id="KAH9326477.1"/>
    </source>
</evidence>
<evidence type="ECO:0000313" key="2">
    <source>
        <dbReference type="Proteomes" id="UP000824469"/>
    </source>
</evidence>
<dbReference type="EMBL" id="JAHRHJ020000002">
    <property type="protein sequence ID" value="KAH9326477.1"/>
    <property type="molecule type" value="Genomic_DNA"/>
</dbReference>
<sequence>MAIPTFHFLFLKDEAREMAFYRNISHSRLKNFFRIGSGSVCNAMEQILGESYLQGSDRGRLNAEIASVFVSNLLMIGKNKEETILIARHYSVGLEEVVSQLCMPSVFLRETDVVGEPELEIFAELEKRNYVLWEFPASLHKKCYLSVGAMGMHILQQPPYTE</sequence>